<dbReference type="Proteomes" id="UP000436513">
    <property type="component" value="Segment"/>
</dbReference>
<accession>A0A6B9JCV2</accession>
<keyword evidence="2" id="KW-1185">Reference proteome</keyword>
<dbReference type="EMBL" id="MN549360">
    <property type="protein sequence ID" value="QGZ13996.1"/>
    <property type="molecule type" value="Genomic_DNA"/>
</dbReference>
<name>A0A6B9JCV2_9CAUD</name>
<evidence type="ECO:0000313" key="2">
    <source>
        <dbReference type="Proteomes" id="UP000436513"/>
    </source>
</evidence>
<sequence>MATTTLSLAVTSTTWALAVDGTTYASALLNIDIASAQVAFAVATSAPADITDNFDLLTKYQTAKTINLAATDKIYVRKIRPRNGKVRMVLTSRA</sequence>
<gene>
    <name evidence="1" type="ORF">RL38J1_071</name>
</gene>
<evidence type="ECO:0000313" key="1">
    <source>
        <dbReference type="EMBL" id="QGZ13996.1"/>
    </source>
</evidence>
<proteinExistence type="predicted"/>
<reference evidence="1 2" key="1">
    <citation type="submission" date="2019-10" db="EMBL/GenBank/DDBJ databases">
        <title>Complete genome sequence of bacteriophage vB_RLeM_RL38JI.</title>
        <authorList>
            <person name="Gunathilake D."/>
            <person name="Bhat S."/>
            <person name="Yost C.K."/>
            <person name="Hynes M.F."/>
        </authorList>
    </citation>
    <scope>NUCLEOTIDE SEQUENCE [LARGE SCALE GENOMIC DNA]</scope>
</reference>
<protein>
    <submittedName>
        <fullName evidence="1">Uncharacterized protein</fullName>
    </submittedName>
</protein>
<organism evidence="1 2">
    <name type="scientific">Rhizobium phage RL38J1</name>
    <dbReference type="NCBI Taxonomy" id="2663232"/>
    <lineage>
        <taxon>Viruses</taxon>
        <taxon>Duplodnaviria</taxon>
        <taxon>Heunggongvirae</taxon>
        <taxon>Uroviricota</taxon>
        <taxon>Caudoviricetes</taxon>
        <taxon>Pootjesviridae</taxon>
        <taxon>Innesvirus</taxon>
        <taxon>Innesvirus RL38J1</taxon>
    </lineage>
</organism>